<keyword evidence="1" id="KW-0812">Transmembrane</keyword>
<sequence length="69" mass="8130">MKPNKRVERNLLNTLLGFSVALLVFVLVFNLLAYAFNWIWVGLHVLVVLVVYFARFIHLRRLEKADCKK</sequence>
<keyword evidence="3" id="KW-1185">Reference proteome</keyword>
<dbReference type="RefSeq" id="WP_256708785.1">
    <property type="nucleotide sequence ID" value="NZ_CP101914.1"/>
</dbReference>
<dbReference type="EMBL" id="CP101914">
    <property type="protein sequence ID" value="UUI03750.1"/>
    <property type="molecule type" value="Genomic_DNA"/>
</dbReference>
<name>A0ABY5JTZ8_9BACI</name>
<organism evidence="2 3">
    <name type="scientific">Oceanobacillus jeddahense</name>
    <dbReference type="NCBI Taxonomy" id="1462527"/>
    <lineage>
        <taxon>Bacteria</taxon>
        <taxon>Bacillati</taxon>
        <taxon>Bacillota</taxon>
        <taxon>Bacilli</taxon>
        <taxon>Bacillales</taxon>
        <taxon>Bacillaceae</taxon>
        <taxon>Oceanobacillus</taxon>
    </lineage>
</organism>
<proteinExistence type="predicted"/>
<protein>
    <submittedName>
        <fullName evidence="2">Uncharacterized protein</fullName>
    </submittedName>
</protein>
<keyword evidence="1" id="KW-1133">Transmembrane helix</keyword>
<keyword evidence="1" id="KW-0472">Membrane</keyword>
<gene>
    <name evidence="2" type="ORF">NP439_03370</name>
</gene>
<reference evidence="2" key="1">
    <citation type="submission" date="2022-07" db="EMBL/GenBank/DDBJ databases">
        <title>FELIX.</title>
        <authorList>
            <person name="Wan K.H."/>
            <person name="Park S."/>
            <person name="Lawrence Q."/>
            <person name="Eichenberger J.P."/>
            <person name="Booth B.W."/>
            <person name="Piaggio A.J."/>
            <person name="Chandler J.C."/>
            <person name="Franklin A.B."/>
            <person name="Celniker S.E."/>
        </authorList>
    </citation>
    <scope>NUCLEOTIDE SEQUENCE</scope>
    <source>
        <strain evidence="2">QA-1986 374</strain>
    </source>
</reference>
<accession>A0ABY5JTZ8</accession>
<evidence type="ECO:0000313" key="2">
    <source>
        <dbReference type="EMBL" id="UUI03750.1"/>
    </source>
</evidence>
<feature type="transmembrane region" description="Helical" evidence="1">
    <location>
        <begin position="38"/>
        <end position="59"/>
    </location>
</feature>
<feature type="transmembrane region" description="Helical" evidence="1">
    <location>
        <begin position="12"/>
        <end position="32"/>
    </location>
</feature>
<dbReference type="Proteomes" id="UP001059773">
    <property type="component" value="Chromosome"/>
</dbReference>
<evidence type="ECO:0000313" key="3">
    <source>
        <dbReference type="Proteomes" id="UP001059773"/>
    </source>
</evidence>
<evidence type="ECO:0000256" key="1">
    <source>
        <dbReference type="SAM" id="Phobius"/>
    </source>
</evidence>